<dbReference type="SUPFAM" id="SSF46785">
    <property type="entry name" value="Winged helix' DNA-binding domain"/>
    <property type="match status" value="1"/>
</dbReference>
<dbReference type="Gene3D" id="1.10.4040.10">
    <property type="entry name" value="Penicillinase repressor domain"/>
    <property type="match status" value="1"/>
</dbReference>
<keyword evidence="2" id="KW-0805">Transcription regulation</keyword>
<evidence type="ECO:0000256" key="1">
    <source>
        <dbReference type="ARBA" id="ARBA00011046"/>
    </source>
</evidence>
<dbReference type="RefSeq" id="WP_199109972.1">
    <property type="nucleotide sequence ID" value="NZ_JAHWXQ010000002.1"/>
</dbReference>
<reference evidence="5 6" key="1">
    <citation type="submission" date="2021-07" db="EMBL/GenBank/DDBJ databases">
        <authorList>
            <person name="Kim M.K."/>
        </authorList>
    </citation>
    <scope>NUCLEOTIDE SEQUENCE [LARGE SCALE GENOMIC DNA]</scope>
    <source>
        <strain evidence="5 6">HLY7-15</strain>
    </source>
</reference>
<dbReference type="EMBL" id="JAHWXQ010000002">
    <property type="protein sequence ID" value="MBW3365492.1"/>
    <property type="molecule type" value="Genomic_DNA"/>
</dbReference>
<comment type="caution">
    <text evidence="5">The sequence shown here is derived from an EMBL/GenBank/DDBJ whole genome shotgun (WGS) entry which is preliminary data.</text>
</comment>
<evidence type="ECO:0000256" key="2">
    <source>
        <dbReference type="ARBA" id="ARBA00023015"/>
    </source>
</evidence>
<protein>
    <submittedName>
        <fullName evidence="5">BlaI/MecI/CopY family transcriptional regulator</fullName>
    </submittedName>
</protein>
<evidence type="ECO:0000313" key="6">
    <source>
        <dbReference type="Proteomes" id="UP000774935"/>
    </source>
</evidence>
<sequence length="130" mass="15212">MKELTKAEEEIMQILWKIEKGFVKDIIEQMPEPRPAYNTVSTIVRILEKKGFVGYNAFGKTHEYFPLVAEDKYKSFFLKNFMSGYFGGSFEKLVSFFAKDNNLDVKELDQLMRHVKEDLNENEQQNGSAR</sequence>
<gene>
    <name evidence="5" type="ORF">KYK27_10575</name>
</gene>
<dbReference type="Pfam" id="PF03965">
    <property type="entry name" value="Penicillinase_R"/>
    <property type="match status" value="1"/>
</dbReference>
<dbReference type="InterPro" id="IPR005650">
    <property type="entry name" value="BlaI_family"/>
</dbReference>
<comment type="similarity">
    <text evidence="1">Belongs to the BlaI transcriptional regulatory family.</text>
</comment>
<evidence type="ECO:0000256" key="3">
    <source>
        <dbReference type="ARBA" id="ARBA00023125"/>
    </source>
</evidence>
<evidence type="ECO:0000313" key="5">
    <source>
        <dbReference type="EMBL" id="MBW3365492.1"/>
    </source>
</evidence>
<name>A0ABS6XC51_9BACT</name>
<keyword evidence="6" id="KW-1185">Reference proteome</keyword>
<evidence type="ECO:0000256" key="4">
    <source>
        <dbReference type="ARBA" id="ARBA00023163"/>
    </source>
</evidence>
<dbReference type="Gene3D" id="1.10.10.10">
    <property type="entry name" value="Winged helix-like DNA-binding domain superfamily/Winged helix DNA-binding domain"/>
    <property type="match status" value="1"/>
</dbReference>
<dbReference type="Proteomes" id="UP000774935">
    <property type="component" value="Unassembled WGS sequence"/>
</dbReference>
<keyword evidence="3" id="KW-0238">DNA-binding</keyword>
<keyword evidence="4" id="KW-0804">Transcription</keyword>
<proteinExistence type="inferred from homology"/>
<accession>A0ABS6XC51</accession>
<dbReference type="PIRSF" id="PIRSF019455">
    <property type="entry name" value="CopR_AtkY"/>
    <property type="match status" value="1"/>
</dbReference>
<dbReference type="InterPro" id="IPR036390">
    <property type="entry name" value="WH_DNA-bd_sf"/>
</dbReference>
<dbReference type="InterPro" id="IPR036388">
    <property type="entry name" value="WH-like_DNA-bd_sf"/>
</dbReference>
<organism evidence="5 6">
    <name type="scientific">Pontibacter populi</name>
    <dbReference type="NCBI Taxonomy" id="890055"/>
    <lineage>
        <taxon>Bacteria</taxon>
        <taxon>Pseudomonadati</taxon>
        <taxon>Bacteroidota</taxon>
        <taxon>Cytophagia</taxon>
        <taxon>Cytophagales</taxon>
        <taxon>Hymenobacteraceae</taxon>
        <taxon>Pontibacter</taxon>
    </lineage>
</organism>